<sequence length="203" mass="23268">MISASAHSPNLLHFLTTKADDKVVDRIIECVLDAVDYALNRSQPRRESFRHTRFTAFVKNVIKRTKAAMAVLLVTLVYVERAKPHLEISDEEWASERIFLGALIVASKYVNDYSFRNTHWGISTGIFGKRDVERIEREFLAVLDWELRFDETDVLIQYYPLAPNQVSPSSLLCIEPPKTAPVLSTQAFIAEPYYQTFPSDISR</sequence>
<organism evidence="2 3">
    <name type="scientific">Marasmius crinis-equi</name>
    <dbReference type="NCBI Taxonomy" id="585013"/>
    <lineage>
        <taxon>Eukaryota</taxon>
        <taxon>Fungi</taxon>
        <taxon>Dikarya</taxon>
        <taxon>Basidiomycota</taxon>
        <taxon>Agaricomycotina</taxon>
        <taxon>Agaricomycetes</taxon>
        <taxon>Agaricomycetidae</taxon>
        <taxon>Agaricales</taxon>
        <taxon>Marasmiineae</taxon>
        <taxon>Marasmiaceae</taxon>
        <taxon>Marasmius</taxon>
    </lineage>
</organism>
<dbReference type="PANTHER" id="PTHR15615:SF10">
    <property type="entry name" value="PHO85 CYCLIN-2-RELATED"/>
    <property type="match status" value="1"/>
</dbReference>
<comment type="caution">
    <text evidence="2">The sequence shown here is derived from an EMBL/GenBank/DDBJ whole genome shotgun (WGS) entry which is preliminary data.</text>
</comment>
<dbReference type="CDD" id="cd20557">
    <property type="entry name" value="CYCLIN_ScPCL1-like"/>
    <property type="match status" value="1"/>
</dbReference>
<name>A0ABR3FRW9_9AGAR</name>
<dbReference type="InterPro" id="IPR013922">
    <property type="entry name" value="Cyclin_PHO80-like"/>
</dbReference>
<evidence type="ECO:0000259" key="1">
    <source>
        <dbReference type="Pfam" id="PF00134"/>
    </source>
</evidence>
<dbReference type="PANTHER" id="PTHR15615">
    <property type="match status" value="1"/>
</dbReference>
<evidence type="ECO:0000313" key="2">
    <source>
        <dbReference type="EMBL" id="KAL0578204.1"/>
    </source>
</evidence>
<reference evidence="2 3" key="1">
    <citation type="submission" date="2024-02" db="EMBL/GenBank/DDBJ databases">
        <title>A draft genome for the cacao thread blight pathogen Marasmius crinis-equi.</title>
        <authorList>
            <person name="Cohen S.P."/>
            <person name="Baruah I.K."/>
            <person name="Amoako-Attah I."/>
            <person name="Bukari Y."/>
            <person name="Meinhardt L.W."/>
            <person name="Bailey B.A."/>
        </authorList>
    </citation>
    <scope>NUCLEOTIDE SEQUENCE [LARGE SCALE GENOMIC DNA]</scope>
    <source>
        <strain evidence="2 3">GH-76</strain>
    </source>
</reference>
<protein>
    <recommendedName>
        <fullName evidence="1">Cyclin N-terminal domain-containing protein</fullName>
    </recommendedName>
</protein>
<dbReference type="SUPFAM" id="SSF47954">
    <property type="entry name" value="Cyclin-like"/>
    <property type="match status" value="1"/>
</dbReference>
<evidence type="ECO:0000313" key="3">
    <source>
        <dbReference type="Proteomes" id="UP001465976"/>
    </source>
</evidence>
<dbReference type="EMBL" id="JBAHYK010000113">
    <property type="protein sequence ID" value="KAL0578204.1"/>
    <property type="molecule type" value="Genomic_DNA"/>
</dbReference>
<dbReference type="Pfam" id="PF00134">
    <property type="entry name" value="Cyclin_N"/>
    <property type="match status" value="1"/>
</dbReference>
<dbReference type="InterPro" id="IPR036915">
    <property type="entry name" value="Cyclin-like_sf"/>
</dbReference>
<gene>
    <name evidence="2" type="ORF">V5O48_003779</name>
</gene>
<dbReference type="InterPro" id="IPR006671">
    <property type="entry name" value="Cyclin_N"/>
</dbReference>
<feature type="domain" description="Cyclin N-terminal" evidence="1">
    <location>
        <begin position="41"/>
        <end position="148"/>
    </location>
</feature>
<proteinExistence type="predicted"/>
<dbReference type="Proteomes" id="UP001465976">
    <property type="component" value="Unassembled WGS sequence"/>
</dbReference>
<accession>A0ABR3FRW9</accession>
<dbReference type="Gene3D" id="1.10.472.10">
    <property type="entry name" value="Cyclin-like"/>
    <property type="match status" value="1"/>
</dbReference>
<keyword evidence="3" id="KW-1185">Reference proteome</keyword>